<sequence>MSVDWSTLAAAQVDVIKPMPNQRQPSSAGAYVLAISHEGSDGIAIEGSLADFDALVETIQAKLAAARAEVADRVQAKLAAAREEQA</sequence>
<dbReference type="EMBL" id="PP537962">
    <property type="protein sequence ID" value="XAO35598.1"/>
    <property type="molecule type" value="Genomic_DNA"/>
</dbReference>
<evidence type="ECO:0000313" key="1">
    <source>
        <dbReference type="EMBL" id="XAO35598.1"/>
    </source>
</evidence>
<reference evidence="1 2" key="1">
    <citation type="submission" date="2024-03" db="EMBL/GenBank/DDBJ databases">
        <authorList>
            <person name="Shriver K.J."/>
            <person name="Jarquin D.M."/>
            <person name="Bolanos-Abarca L."/>
            <person name="Cohen Z.M."/>
            <person name="Hayes E."/>
            <person name="Mustafa Y."/>
            <person name="Pacheco-Mendoza M."/>
            <person name="Broussard A.C."/>
            <person name="Fogarty M.P."/>
            <person name="Ko C."/>
            <person name="Russell D.A."/>
            <person name="Jacobs-Sera D."/>
            <person name="Hatfull G.F."/>
        </authorList>
    </citation>
    <scope>NUCLEOTIDE SEQUENCE [LARGE SCALE GENOMIC DNA]</scope>
</reference>
<keyword evidence="2" id="KW-1185">Reference proteome</keyword>
<proteinExistence type="predicted"/>
<organism evidence="1 2">
    <name type="scientific">Gordonia phage Morgana</name>
    <dbReference type="NCBI Taxonomy" id="3137292"/>
    <lineage>
        <taxon>Viruses</taxon>
        <taxon>Duplodnaviria</taxon>
        <taxon>Heunggongvirae</taxon>
        <taxon>Uroviricota</taxon>
        <taxon>Caudoviricetes</taxon>
        <taxon>Kruegerviridae</taxon>
        <taxon>Cafassovirus</taxon>
        <taxon>Cafassovirus morgana</taxon>
    </lineage>
</organism>
<evidence type="ECO:0000313" key="2">
    <source>
        <dbReference type="Proteomes" id="UP001494874"/>
    </source>
</evidence>
<accession>A0AAX4RB68</accession>
<gene>
    <name evidence="1" type="primary">164</name>
    <name evidence="1" type="ORF">SEA_MORGANA_164</name>
</gene>
<protein>
    <submittedName>
        <fullName evidence="1">Uncharacterized protein</fullName>
    </submittedName>
</protein>
<dbReference type="Proteomes" id="UP001494874">
    <property type="component" value="Segment"/>
</dbReference>
<name>A0AAX4RB68_9CAUD</name>